<organism evidence="1">
    <name type="scientific">Hexamita inflata</name>
    <dbReference type="NCBI Taxonomy" id="28002"/>
    <lineage>
        <taxon>Eukaryota</taxon>
        <taxon>Metamonada</taxon>
        <taxon>Diplomonadida</taxon>
        <taxon>Hexamitidae</taxon>
        <taxon>Hexamitinae</taxon>
        <taxon>Hexamita</taxon>
    </lineage>
</organism>
<reference evidence="2 3" key="2">
    <citation type="submission" date="2024-07" db="EMBL/GenBank/DDBJ databases">
        <authorList>
            <person name="Akdeniz Z."/>
        </authorList>
    </citation>
    <scope>NUCLEOTIDE SEQUENCE [LARGE SCALE GENOMIC DNA]</scope>
</reference>
<dbReference type="AlphaFoldDB" id="A0AA86NTA8"/>
<evidence type="ECO:0000313" key="1">
    <source>
        <dbReference type="EMBL" id="CAI9926137.1"/>
    </source>
</evidence>
<dbReference type="EMBL" id="CAXDID020000541">
    <property type="protein sequence ID" value="CAL6101213.1"/>
    <property type="molecule type" value="Genomic_DNA"/>
</dbReference>
<evidence type="ECO:0000313" key="2">
    <source>
        <dbReference type="EMBL" id="CAL6101213.1"/>
    </source>
</evidence>
<name>A0AA86NTA8_9EUKA</name>
<comment type="caution">
    <text evidence="1">The sequence shown here is derived from an EMBL/GenBank/DDBJ whole genome shotgun (WGS) entry which is preliminary data.</text>
</comment>
<reference evidence="1" key="1">
    <citation type="submission" date="2023-06" db="EMBL/GenBank/DDBJ databases">
        <authorList>
            <person name="Kurt Z."/>
        </authorList>
    </citation>
    <scope>NUCLEOTIDE SEQUENCE</scope>
</reference>
<dbReference type="EMBL" id="CATOUU010000362">
    <property type="protein sequence ID" value="CAI9926137.1"/>
    <property type="molecule type" value="Genomic_DNA"/>
</dbReference>
<gene>
    <name evidence="1" type="ORF">HINF_LOCUS13782</name>
    <name evidence="2" type="ORF">HINF_LOCUS71027</name>
</gene>
<evidence type="ECO:0000313" key="3">
    <source>
        <dbReference type="Proteomes" id="UP001642409"/>
    </source>
</evidence>
<dbReference type="Proteomes" id="UP001642409">
    <property type="component" value="Unassembled WGS sequence"/>
</dbReference>
<accession>A0AA86NTA8</accession>
<sequence length="132" mass="15190">MTIISVSELLLDCVDKYLPFQLSVFFDPIQLCALSQLFRIYFGDKLHSSIHELIRSYAAFILFSVMHLINYPIWMQQNSSVLSLDSRRSHEIENQSQEDMMRRELGIVTETVQPAGITPATAVLGQIWKLQI</sequence>
<proteinExistence type="predicted"/>
<protein>
    <submittedName>
        <fullName evidence="2">Hypothetical_protein</fullName>
    </submittedName>
</protein>
<keyword evidence="3" id="KW-1185">Reference proteome</keyword>